<protein>
    <submittedName>
        <fullName evidence="1">Uncharacterized protein</fullName>
    </submittedName>
</protein>
<evidence type="ECO:0000313" key="2">
    <source>
        <dbReference type="Proteomes" id="UP000438429"/>
    </source>
</evidence>
<proteinExistence type="predicted"/>
<sequence length="79" mass="9411">MIYFKLDYKWIERSDWGHLAFKLVNIIQGPVRPVRLTVLLSLLFHTDNNIRVRILLIIQRYYYENALETVAVPHVDVSL</sequence>
<organism evidence="1 2">
    <name type="scientific">Scophthalmus maximus</name>
    <name type="common">Turbot</name>
    <name type="synonym">Psetta maxima</name>
    <dbReference type="NCBI Taxonomy" id="52904"/>
    <lineage>
        <taxon>Eukaryota</taxon>
        <taxon>Metazoa</taxon>
        <taxon>Chordata</taxon>
        <taxon>Craniata</taxon>
        <taxon>Vertebrata</taxon>
        <taxon>Euteleostomi</taxon>
        <taxon>Actinopterygii</taxon>
        <taxon>Neopterygii</taxon>
        <taxon>Teleostei</taxon>
        <taxon>Neoteleostei</taxon>
        <taxon>Acanthomorphata</taxon>
        <taxon>Carangaria</taxon>
        <taxon>Pleuronectiformes</taxon>
        <taxon>Pleuronectoidei</taxon>
        <taxon>Scophthalmidae</taxon>
        <taxon>Scophthalmus</taxon>
    </lineage>
</organism>
<dbReference type="AlphaFoldDB" id="A0A6A4SZG8"/>
<gene>
    <name evidence="1" type="ORF">F2P81_011746</name>
</gene>
<comment type="caution">
    <text evidence="1">The sequence shown here is derived from an EMBL/GenBank/DDBJ whole genome shotgun (WGS) entry which is preliminary data.</text>
</comment>
<accession>A0A6A4SZG8</accession>
<dbReference type="Proteomes" id="UP000438429">
    <property type="component" value="Unassembled WGS sequence"/>
</dbReference>
<evidence type="ECO:0000313" key="1">
    <source>
        <dbReference type="EMBL" id="KAF0036434.1"/>
    </source>
</evidence>
<reference evidence="1 2" key="1">
    <citation type="submission" date="2019-06" db="EMBL/GenBank/DDBJ databases">
        <title>Draft genomes of female and male turbot (Scophthalmus maximus).</title>
        <authorList>
            <person name="Xu H."/>
            <person name="Xu X.-W."/>
            <person name="Shao C."/>
            <person name="Chen S."/>
        </authorList>
    </citation>
    <scope>NUCLEOTIDE SEQUENCE [LARGE SCALE GENOMIC DNA]</scope>
    <source>
        <strain evidence="1">Ysfricsl-2016a</strain>
        <tissue evidence="1">Blood</tissue>
    </source>
</reference>
<name>A0A6A4SZG8_SCOMX</name>
<dbReference type="EMBL" id="VEVO01000010">
    <property type="protein sequence ID" value="KAF0036434.1"/>
    <property type="molecule type" value="Genomic_DNA"/>
</dbReference>